<reference evidence="1" key="1">
    <citation type="submission" date="2021-01" db="EMBL/GenBank/DDBJ databases">
        <authorList>
            <consortium name="Genoscope - CEA"/>
            <person name="William W."/>
        </authorList>
    </citation>
    <scope>NUCLEOTIDE SEQUENCE</scope>
</reference>
<dbReference type="EMBL" id="CAJJDO010000040">
    <property type="protein sequence ID" value="CAD8164296.1"/>
    <property type="molecule type" value="Genomic_DNA"/>
</dbReference>
<evidence type="ECO:0000313" key="2">
    <source>
        <dbReference type="Proteomes" id="UP000689195"/>
    </source>
</evidence>
<evidence type="ECO:0000313" key="1">
    <source>
        <dbReference type="EMBL" id="CAD8164296.1"/>
    </source>
</evidence>
<dbReference type="Proteomes" id="UP000689195">
    <property type="component" value="Unassembled WGS sequence"/>
</dbReference>
<organism evidence="1 2">
    <name type="scientific">Paramecium pentaurelia</name>
    <dbReference type="NCBI Taxonomy" id="43138"/>
    <lineage>
        <taxon>Eukaryota</taxon>
        <taxon>Sar</taxon>
        <taxon>Alveolata</taxon>
        <taxon>Ciliophora</taxon>
        <taxon>Intramacronucleata</taxon>
        <taxon>Oligohymenophorea</taxon>
        <taxon>Peniculida</taxon>
        <taxon>Parameciidae</taxon>
        <taxon>Paramecium</taxon>
    </lineage>
</organism>
<dbReference type="AlphaFoldDB" id="A0A8S1UPA8"/>
<sequence>MRNGMKIEQGINDEKQQIAYDSDCQIIFEVFAQLASYKDTTKKVIRKNWHKHLKKREKILLNLKQQKSNSFFSNQNKNYKFENEQLVDKTEYKLIDQNEFDEKFQLLIQKINIVNRELDKKFIDVLKEILIQYSQLVVNKEENSKSITEKIIQNIKNPENQDIFQYLLIWQRLRKITKETRMEKSQKENETNTKTKSLKKQRENLKTLLIIMRKNQLKKIVWIQQNIQLPNQFQHLTKLQKNN</sequence>
<proteinExistence type="predicted"/>
<keyword evidence="2" id="KW-1185">Reference proteome</keyword>
<comment type="caution">
    <text evidence="1">The sequence shown here is derived from an EMBL/GenBank/DDBJ whole genome shotgun (WGS) entry which is preliminary data.</text>
</comment>
<accession>A0A8S1UPA8</accession>
<gene>
    <name evidence="1" type="ORF">PPENT_87.1.T0400320</name>
</gene>
<protein>
    <submittedName>
        <fullName evidence="1">Uncharacterized protein</fullName>
    </submittedName>
</protein>
<name>A0A8S1UPA8_9CILI</name>